<dbReference type="SUPFAM" id="SSF57850">
    <property type="entry name" value="RING/U-box"/>
    <property type="match status" value="1"/>
</dbReference>
<dbReference type="Pfam" id="PF01422">
    <property type="entry name" value="zf-NF-X1"/>
    <property type="match status" value="5"/>
</dbReference>
<keyword evidence="5 10" id="KW-0863">Zinc-finger</keyword>
<dbReference type="eggNOG" id="KOG1952">
    <property type="taxonomic scope" value="Eukaryota"/>
</dbReference>
<dbReference type="InterPro" id="IPR036867">
    <property type="entry name" value="R3H_dom_sf"/>
</dbReference>
<dbReference type="GO" id="GO:0005737">
    <property type="term" value="C:cytoplasm"/>
    <property type="evidence" value="ECO:0007669"/>
    <property type="project" value="EnsemblFungi"/>
</dbReference>
<proteinExistence type="inferred from homology"/>
<keyword evidence="8" id="KW-0804">Transcription</keyword>
<dbReference type="GO" id="GO:0005634">
    <property type="term" value="C:nucleus"/>
    <property type="evidence" value="ECO:0007669"/>
    <property type="project" value="UniProtKB-SubCell"/>
</dbReference>
<evidence type="ECO:0000256" key="1">
    <source>
        <dbReference type="ARBA" id="ARBA00004123"/>
    </source>
</evidence>
<dbReference type="CDD" id="cd06008">
    <property type="entry name" value="NF-X1-zinc-finger"/>
    <property type="match status" value="4"/>
</dbReference>
<dbReference type="GO" id="GO:0070651">
    <property type="term" value="P:nonfunctional rRNA decay"/>
    <property type="evidence" value="ECO:0007669"/>
    <property type="project" value="EnsemblFungi"/>
</dbReference>
<evidence type="ECO:0000259" key="12">
    <source>
        <dbReference type="PROSITE" id="PS50089"/>
    </source>
</evidence>
<keyword evidence="4" id="KW-0677">Repeat</keyword>
<evidence type="ECO:0000256" key="8">
    <source>
        <dbReference type="ARBA" id="ARBA00023163"/>
    </source>
</evidence>
<dbReference type="GO" id="GO:0008270">
    <property type="term" value="F:zinc ion binding"/>
    <property type="evidence" value="ECO:0007669"/>
    <property type="project" value="UniProtKB-KW"/>
</dbReference>
<dbReference type="InterPro" id="IPR001841">
    <property type="entry name" value="Znf_RING"/>
</dbReference>
<evidence type="ECO:0000256" key="9">
    <source>
        <dbReference type="ARBA" id="ARBA00023242"/>
    </source>
</evidence>
<dbReference type="CDD" id="cd06006">
    <property type="entry name" value="R3H_unknown_2"/>
    <property type="match status" value="1"/>
</dbReference>
<evidence type="ECO:0000256" key="6">
    <source>
        <dbReference type="ARBA" id="ARBA00022833"/>
    </source>
</evidence>
<dbReference type="PROSITE" id="PS50089">
    <property type="entry name" value="ZF_RING_2"/>
    <property type="match status" value="1"/>
</dbReference>
<accession>G0WDI2</accession>
<keyword evidence="6" id="KW-0862">Zinc</keyword>
<evidence type="ECO:0008006" key="16">
    <source>
        <dbReference type="Google" id="ProtNLM"/>
    </source>
</evidence>
<dbReference type="KEGG" id="ndi:NDAI_0G00670"/>
<dbReference type="InterPro" id="IPR034078">
    <property type="entry name" value="NFX1_fam"/>
</dbReference>
<evidence type="ECO:0000256" key="4">
    <source>
        <dbReference type="ARBA" id="ARBA00022737"/>
    </source>
</evidence>
<dbReference type="SMART" id="SM00438">
    <property type="entry name" value="ZnF_NFX"/>
    <property type="match status" value="7"/>
</dbReference>
<dbReference type="HOGENOM" id="CLU_005714_2_2_1"/>
<dbReference type="InterPro" id="IPR000967">
    <property type="entry name" value="Znf_NFX1"/>
</dbReference>
<dbReference type="STRING" id="1071378.G0WDI2"/>
<dbReference type="SMART" id="SM00393">
    <property type="entry name" value="R3H"/>
    <property type="match status" value="1"/>
</dbReference>
<evidence type="ECO:0000313" key="15">
    <source>
        <dbReference type="Proteomes" id="UP000000689"/>
    </source>
</evidence>
<feature type="compositionally biased region" description="Polar residues" evidence="11">
    <location>
        <begin position="1"/>
        <end position="10"/>
    </location>
</feature>
<dbReference type="FunFam" id="3.30.1370.50:FF:000006">
    <property type="entry name" value="NF-X1 finger transcription factor"/>
    <property type="match status" value="1"/>
</dbReference>
<dbReference type="RefSeq" id="XP_003671086.2">
    <property type="nucleotide sequence ID" value="XM_003671038.2"/>
</dbReference>
<dbReference type="PANTHER" id="PTHR12360">
    <property type="entry name" value="NUCLEAR TRANSCRIPTION FACTOR, X-BOX BINDING 1 NFX1"/>
    <property type="match status" value="1"/>
</dbReference>
<keyword evidence="7" id="KW-0805">Transcription regulation</keyword>
<comment type="similarity">
    <text evidence="2">Belongs to the NFX1 family.</text>
</comment>
<dbReference type="GO" id="GO:0000122">
    <property type="term" value="P:negative regulation of transcription by RNA polymerase II"/>
    <property type="evidence" value="ECO:0007669"/>
    <property type="project" value="TreeGrafter"/>
</dbReference>
<dbReference type="GO" id="GO:0000981">
    <property type="term" value="F:DNA-binding transcription factor activity, RNA polymerase II-specific"/>
    <property type="evidence" value="ECO:0007669"/>
    <property type="project" value="TreeGrafter"/>
</dbReference>
<dbReference type="Gene3D" id="3.30.1370.50">
    <property type="entry name" value="R3H-like domain"/>
    <property type="match status" value="1"/>
</dbReference>
<gene>
    <name evidence="14" type="primary">NDAI0G00670</name>
    <name evidence="14" type="ordered locus">NDAI_0G00670</name>
</gene>
<dbReference type="PANTHER" id="PTHR12360:SF12">
    <property type="entry name" value="TRANSCRIPTIONAL REPRESSOR NF-X1"/>
    <property type="match status" value="1"/>
</dbReference>
<keyword evidence="3" id="KW-0479">Metal-binding</keyword>
<keyword evidence="9" id="KW-0539">Nucleus</keyword>
<evidence type="ECO:0000256" key="7">
    <source>
        <dbReference type="ARBA" id="ARBA00023015"/>
    </source>
</evidence>
<evidence type="ECO:0000256" key="2">
    <source>
        <dbReference type="ARBA" id="ARBA00007269"/>
    </source>
</evidence>
<comment type="subcellular location">
    <subcellularLocation>
        <location evidence="1">Nucleus</location>
    </subcellularLocation>
</comment>
<evidence type="ECO:0000313" key="14">
    <source>
        <dbReference type="EMBL" id="CCD25843.2"/>
    </source>
</evidence>
<sequence>MSDTELNEVSTHPDPKSLILQASADEIKSSENVSSTSDNDEYDQEDEYAAATAADEDMKYYERTIQEIAKGDSYVCMICTVEMDYTCQMYACKECYRVFDYDCIREWAVKSTEKTVDRIWKCPNCYHVNKKVPPKNRSTCWCGKVVNPEANPLNPNSCGQTCNAKICVHGCTNICHLGPHPECTRMLSITCRCGKHTKDIFCYQSKTFKGNSKFQCKDECGLPLSCGIHKCKRKCHSGLCGVCPERLEVNEENAWILKCYCGSETQKSMKCKDIKIPESAKYSSDAEGNKWIGVFACKEIRTVQYDCDKHSFIERCIAPPTLSMEKPCPYSPKLLKTCPCGKTPLQKLAKPRTLCTDPIPTCESHCNKPLKCGKHKCPFKCHTGACMDPCLQIETRKCSCEQQSFLVPCQFTGSPHCNIKCESLMSCRRHRCLERCCSGRPAAEKRKKTLFRSQDLMDETLVEAEHICLKECNLLLSCGIHRCQRKCHPGKCPPCLESDSNDLVCPCGKTIVEAPVRCGTKLPPCPFQCIKVVRNEYPCGHTPMPHTCHPLDEPCPPCTAPVFKPCKCGKVKEVRTLCFQNDVSCGKICGLPLKDCPHKCMKRCHIPGDCQTKCKQICGKRRINCDHTCSRPCHGNTECPDVPCTVSAKVTCECGRRETYVTCGAMSNIASAVTTTILECDEECEMLERHRQLKEAFGIKEIISSSTDLEFERLKDIVPTAIAFEELQLPFTEATLSIFSRQERWCQQIEEIINKFMDDKSRPSLHFKPMRPPQRHFIHELSKAYNLYCESQDPEPKRSVFIKKNTTSSKPSFSLSKVLPLYQTFKELEKERKLQEFEARTSKRLVNVEVPEGPTDNYIAEANGFLIKDLSPGTTVEDLERIFGQYLKSTLIKNPQYLVLQDGKSGVIYPEDYPTITANVERDFKSLVGHFDVLAKDTFISEGVELCKIDDVLSTERLATPAIDESTP</sequence>
<dbReference type="PROSITE" id="PS51061">
    <property type="entry name" value="R3H"/>
    <property type="match status" value="1"/>
</dbReference>
<evidence type="ECO:0000256" key="10">
    <source>
        <dbReference type="PROSITE-ProRule" id="PRU00175"/>
    </source>
</evidence>
<feature type="domain" description="RING-type" evidence="12">
    <location>
        <begin position="76"/>
        <end position="125"/>
    </location>
</feature>
<dbReference type="EMBL" id="HE580273">
    <property type="protein sequence ID" value="CCD25843.2"/>
    <property type="molecule type" value="Genomic_DNA"/>
</dbReference>
<evidence type="ECO:0000259" key="13">
    <source>
        <dbReference type="PROSITE" id="PS51061"/>
    </source>
</evidence>
<feature type="domain" description="R3H" evidence="13">
    <location>
        <begin position="743"/>
        <end position="806"/>
    </location>
</feature>
<dbReference type="AlphaFoldDB" id="G0WDI2"/>
<name>G0WDI2_NAUDC</name>
<evidence type="ECO:0000256" key="5">
    <source>
        <dbReference type="ARBA" id="ARBA00022771"/>
    </source>
</evidence>
<dbReference type="Proteomes" id="UP000000689">
    <property type="component" value="Chromosome 7"/>
</dbReference>
<organism evidence="14 15">
    <name type="scientific">Naumovozyma dairenensis (strain ATCC 10597 / BCRC 20456 / CBS 421 / NBRC 0211 / NRRL Y-12639)</name>
    <name type="common">Saccharomyces dairenensis</name>
    <dbReference type="NCBI Taxonomy" id="1071378"/>
    <lineage>
        <taxon>Eukaryota</taxon>
        <taxon>Fungi</taxon>
        <taxon>Dikarya</taxon>
        <taxon>Ascomycota</taxon>
        <taxon>Saccharomycotina</taxon>
        <taxon>Saccharomycetes</taxon>
        <taxon>Saccharomycetales</taxon>
        <taxon>Saccharomycetaceae</taxon>
        <taxon>Naumovozyma</taxon>
    </lineage>
</organism>
<dbReference type="OrthoDB" id="6512771at2759"/>
<protein>
    <recommendedName>
        <fullName evidence="16">R3H domain-containing protein</fullName>
    </recommendedName>
</protein>
<evidence type="ECO:0000256" key="11">
    <source>
        <dbReference type="SAM" id="MobiDB-lite"/>
    </source>
</evidence>
<evidence type="ECO:0000256" key="3">
    <source>
        <dbReference type="ARBA" id="ARBA00022723"/>
    </source>
</evidence>
<dbReference type="InterPro" id="IPR001374">
    <property type="entry name" value="R3H_dom"/>
</dbReference>
<dbReference type="GeneID" id="11497239"/>
<dbReference type="OMA" id="KCQSVCH"/>
<feature type="region of interest" description="Disordered" evidence="11">
    <location>
        <begin position="1"/>
        <end position="44"/>
    </location>
</feature>
<dbReference type="InterPro" id="IPR034077">
    <property type="entry name" value="R3H_FAP1"/>
</dbReference>
<dbReference type="GO" id="GO:0000977">
    <property type="term" value="F:RNA polymerase II transcription regulatory region sequence-specific DNA binding"/>
    <property type="evidence" value="ECO:0007669"/>
    <property type="project" value="TreeGrafter"/>
</dbReference>
<dbReference type="Pfam" id="PF01424">
    <property type="entry name" value="R3H"/>
    <property type="match status" value="1"/>
</dbReference>
<dbReference type="SUPFAM" id="SSF82708">
    <property type="entry name" value="R3H domain"/>
    <property type="match status" value="1"/>
</dbReference>
<reference evidence="14 15" key="1">
    <citation type="journal article" date="2011" name="Proc. Natl. Acad. Sci. U.S.A.">
        <title>Evolutionary erosion of yeast sex chromosomes by mating-type switching accidents.</title>
        <authorList>
            <person name="Gordon J.L."/>
            <person name="Armisen D."/>
            <person name="Proux-Wera E."/>
            <person name="Oheigeartaigh S.S."/>
            <person name="Byrne K.P."/>
            <person name="Wolfe K.H."/>
        </authorList>
    </citation>
    <scope>NUCLEOTIDE SEQUENCE [LARGE SCALE GENOMIC DNA]</scope>
    <source>
        <strain evidence="15">ATCC 10597 / BCRC 20456 / CBS 421 / NBRC 0211 / NRRL Y-12639</strain>
    </source>
</reference>
<keyword evidence="15" id="KW-1185">Reference proteome</keyword>